<sequence length="48" mass="5576">MDIQLHPSIPIFLMLAAENTLGTFCMLATEQDLRLQQQFDLNYVIYES</sequence>
<accession>A0A0A8XWC4</accession>
<protein>
    <submittedName>
        <fullName evidence="1">Uncharacterized protein</fullName>
    </submittedName>
</protein>
<dbReference type="EMBL" id="GBRH01280920">
    <property type="protein sequence ID" value="JAD16975.1"/>
    <property type="molecule type" value="Transcribed_RNA"/>
</dbReference>
<organism evidence="1">
    <name type="scientific">Arundo donax</name>
    <name type="common">Giant reed</name>
    <name type="synonym">Donax arundinaceus</name>
    <dbReference type="NCBI Taxonomy" id="35708"/>
    <lineage>
        <taxon>Eukaryota</taxon>
        <taxon>Viridiplantae</taxon>
        <taxon>Streptophyta</taxon>
        <taxon>Embryophyta</taxon>
        <taxon>Tracheophyta</taxon>
        <taxon>Spermatophyta</taxon>
        <taxon>Magnoliopsida</taxon>
        <taxon>Liliopsida</taxon>
        <taxon>Poales</taxon>
        <taxon>Poaceae</taxon>
        <taxon>PACMAD clade</taxon>
        <taxon>Arundinoideae</taxon>
        <taxon>Arundineae</taxon>
        <taxon>Arundo</taxon>
    </lineage>
</organism>
<name>A0A0A8XWC4_ARUDO</name>
<proteinExistence type="predicted"/>
<reference evidence="1" key="2">
    <citation type="journal article" date="2015" name="Data Brief">
        <title>Shoot transcriptome of the giant reed, Arundo donax.</title>
        <authorList>
            <person name="Barrero R.A."/>
            <person name="Guerrero F.D."/>
            <person name="Moolhuijzen P."/>
            <person name="Goolsby J.A."/>
            <person name="Tidwell J."/>
            <person name="Bellgard S.E."/>
            <person name="Bellgard M.I."/>
        </authorList>
    </citation>
    <scope>NUCLEOTIDE SEQUENCE</scope>
    <source>
        <tissue evidence="1">Shoot tissue taken approximately 20 cm above the soil surface</tissue>
    </source>
</reference>
<dbReference type="AlphaFoldDB" id="A0A0A8XWC4"/>
<reference evidence="1" key="1">
    <citation type="submission" date="2014-09" db="EMBL/GenBank/DDBJ databases">
        <authorList>
            <person name="Magalhaes I.L.F."/>
            <person name="Oliveira U."/>
            <person name="Santos F.R."/>
            <person name="Vidigal T.H.D.A."/>
            <person name="Brescovit A.D."/>
            <person name="Santos A.J."/>
        </authorList>
    </citation>
    <scope>NUCLEOTIDE SEQUENCE</scope>
    <source>
        <tissue evidence="1">Shoot tissue taken approximately 20 cm above the soil surface</tissue>
    </source>
</reference>
<evidence type="ECO:0000313" key="1">
    <source>
        <dbReference type="EMBL" id="JAD16975.1"/>
    </source>
</evidence>